<dbReference type="CDD" id="cd07438">
    <property type="entry name" value="PHP_HisPPase_AMP"/>
    <property type="match status" value="1"/>
</dbReference>
<accession>A0ABW0U5Z6</accession>
<dbReference type="Proteomes" id="UP001596143">
    <property type="component" value="Unassembled WGS sequence"/>
</dbReference>
<reference evidence="3" key="1">
    <citation type="journal article" date="2019" name="Int. J. Syst. Evol. Microbiol.">
        <title>The Global Catalogue of Microorganisms (GCM) 10K type strain sequencing project: providing services to taxonomists for standard genome sequencing and annotation.</title>
        <authorList>
            <consortium name="The Broad Institute Genomics Platform"/>
            <consortium name="The Broad Institute Genome Sequencing Center for Infectious Disease"/>
            <person name="Wu L."/>
            <person name="Ma J."/>
        </authorList>
    </citation>
    <scope>NUCLEOTIDE SEQUENCE [LARGE SCALE GENOMIC DNA]</scope>
    <source>
        <strain evidence="3">CGMCC 1.15790</strain>
    </source>
</reference>
<dbReference type="Pfam" id="PF02811">
    <property type="entry name" value="PHP"/>
    <property type="match status" value="1"/>
</dbReference>
<protein>
    <submittedName>
        <fullName evidence="2">PHP domain-containing protein</fullName>
    </submittedName>
</protein>
<dbReference type="EMBL" id="JBHSPF010000018">
    <property type="protein sequence ID" value="MFC5628189.1"/>
    <property type="molecule type" value="Genomic_DNA"/>
</dbReference>
<dbReference type="Gene3D" id="1.10.150.650">
    <property type="match status" value="1"/>
</dbReference>
<dbReference type="InterPro" id="IPR016195">
    <property type="entry name" value="Pol/histidinol_Pase-like"/>
</dbReference>
<dbReference type="SMART" id="SM00481">
    <property type="entry name" value="POLIIIAc"/>
    <property type="match status" value="1"/>
</dbReference>
<sequence>MSKADLHMHSTASDGGYSPSELLLKCKEAGLSIISLTDHDTTEGIKEATEVGKTLGITVIPGVELSTKHRNKSVHMLGYQFDIDHPILQKELQAERQMRLERLYQMVARLNKVNVSITAEECLRHAKEGNVGRPHVAKVLVGKGYVQDVNEAFEKYLKTGRPGYVEKEKEWTPKEAIDLIHKAGGLAIVAHPVYYNLDEEIEKWIINDALDGVEVYHRDHDSDTVRHYEHLVAQWEKKANRHIYRTGGSDFHHETYGRNSEPLGKTTIPLPLAEKILQK</sequence>
<proteinExistence type="predicted"/>
<gene>
    <name evidence="2" type="ORF">ACFPTR_04675</name>
</gene>
<dbReference type="InterPro" id="IPR004013">
    <property type="entry name" value="PHP_dom"/>
</dbReference>
<organism evidence="2 3">
    <name type="scientific">Aliibacillus thermotolerans</name>
    <dbReference type="NCBI Taxonomy" id="1834418"/>
    <lineage>
        <taxon>Bacteria</taxon>
        <taxon>Bacillati</taxon>
        <taxon>Bacillota</taxon>
        <taxon>Bacilli</taxon>
        <taxon>Bacillales</taxon>
        <taxon>Bacillaceae</taxon>
        <taxon>Aliibacillus</taxon>
    </lineage>
</organism>
<dbReference type="Gene3D" id="3.20.20.140">
    <property type="entry name" value="Metal-dependent hydrolases"/>
    <property type="match status" value="1"/>
</dbReference>
<feature type="domain" description="Polymerase/histidinol phosphatase N-terminal" evidence="1">
    <location>
        <begin position="4"/>
        <end position="69"/>
    </location>
</feature>
<name>A0ABW0U5Z6_9BACI</name>
<dbReference type="SUPFAM" id="SSF89550">
    <property type="entry name" value="PHP domain-like"/>
    <property type="match status" value="1"/>
</dbReference>
<dbReference type="PANTHER" id="PTHR42924">
    <property type="entry name" value="EXONUCLEASE"/>
    <property type="match status" value="1"/>
</dbReference>
<comment type="caution">
    <text evidence="2">The sequence shown here is derived from an EMBL/GenBank/DDBJ whole genome shotgun (WGS) entry which is preliminary data.</text>
</comment>
<dbReference type="InterPro" id="IPR052018">
    <property type="entry name" value="PHP_domain"/>
</dbReference>
<dbReference type="RefSeq" id="WP_270897458.1">
    <property type="nucleotide sequence ID" value="NZ_JBHSPF010000018.1"/>
</dbReference>
<dbReference type="InterPro" id="IPR003141">
    <property type="entry name" value="Pol/His_phosphatase_N"/>
</dbReference>
<evidence type="ECO:0000313" key="3">
    <source>
        <dbReference type="Proteomes" id="UP001596143"/>
    </source>
</evidence>
<keyword evidence="3" id="KW-1185">Reference proteome</keyword>
<dbReference type="PANTHER" id="PTHR42924:SF3">
    <property type="entry name" value="POLYMERASE_HISTIDINOL PHOSPHATASE N-TERMINAL DOMAIN-CONTAINING PROTEIN"/>
    <property type="match status" value="1"/>
</dbReference>
<evidence type="ECO:0000313" key="2">
    <source>
        <dbReference type="EMBL" id="MFC5628189.1"/>
    </source>
</evidence>
<evidence type="ECO:0000259" key="1">
    <source>
        <dbReference type="SMART" id="SM00481"/>
    </source>
</evidence>